<keyword evidence="1" id="KW-0732">Signal</keyword>
<keyword evidence="3" id="KW-1185">Reference proteome</keyword>
<organism evidence="2 3">
    <name type="scientific">Colletotrichum liriopes</name>
    <dbReference type="NCBI Taxonomy" id="708192"/>
    <lineage>
        <taxon>Eukaryota</taxon>
        <taxon>Fungi</taxon>
        <taxon>Dikarya</taxon>
        <taxon>Ascomycota</taxon>
        <taxon>Pezizomycotina</taxon>
        <taxon>Sordariomycetes</taxon>
        <taxon>Hypocreomycetidae</taxon>
        <taxon>Glomerellales</taxon>
        <taxon>Glomerellaceae</taxon>
        <taxon>Colletotrichum</taxon>
        <taxon>Colletotrichum spaethianum species complex</taxon>
    </lineage>
</organism>
<feature type="signal peptide" evidence="1">
    <location>
        <begin position="1"/>
        <end position="17"/>
    </location>
</feature>
<reference evidence="2 3" key="1">
    <citation type="submission" date="2021-07" db="EMBL/GenBank/DDBJ databases">
        <title>Genome data of Colletotrichum spaethianum.</title>
        <authorList>
            <person name="Utami Y.D."/>
            <person name="Hiruma K."/>
        </authorList>
    </citation>
    <scope>NUCLEOTIDE SEQUENCE [LARGE SCALE GENOMIC DNA]</scope>
    <source>
        <strain evidence="2 3">MAFF 242679</strain>
    </source>
</reference>
<evidence type="ECO:0000256" key="1">
    <source>
        <dbReference type="SAM" id="SignalP"/>
    </source>
</evidence>
<evidence type="ECO:0000313" key="3">
    <source>
        <dbReference type="Proteomes" id="UP001055172"/>
    </source>
</evidence>
<feature type="chain" id="PRO_5041291538" evidence="1">
    <location>
        <begin position="18"/>
        <end position="67"/>
    </location>
</feature>
<protein>
    <submittedName>
        <fullName evidence="2">Uncharacterized protein</fullName>
    </submittedName>
</protein>
<accession>A0AA37GBB7</accession>
<name>A0AA37GBB7_9PEZI</name>
<dbReference type="EMBL" id="BPPX01000001">
    <property type="protein sequence ID" value="GJC77417.1"/>
    <property type="molecule type" value="Genomic_DNA"/>
</dbReference>
<proteinExistence type="predicted"/>
<sequence>MKFISVVIGLFATLAVAAPAVESAEALEARAEAAVNELVARQIWQCNCVNGKNICCGPYGACYTGKC</sequence>
<dbReference type="Proteomes" id="UP001055172">
    <property type="component" value="Unassembled WGS sequence"/>
</dbReference>
<comment type="caution">
    <text evidence="2">The sequence shown here is derived from an EMBL/GenBank/DDBJ whole genome shotgun (WGS) entry which is preliminary data.</text>
</comment>
<gene>
    <name evidence="2" type="ORF">ColLi_00255</name>
</gene>
<evidence type="ECO:0000313" key="2">
    <source>
        <dbReference type="EMBL" id="GJC77417.1"/>
    </source>
</evidence>
<dbReference type="AlphaFoldDB" id="A0AA37GBB7"/>